<sequence>MWHIAACDKLSHVILRHSRQVWRGRFHRLDGLFPVYIGFAESALLLTVLNIAVRYPLIYHVHNAGGRFASGNEISSEKI</sequence>
<feature type="transmembrane region" description="Helical" evidence="1">
    <location>
        <begin position="33"/>
        <end position="53"/>
    </location>
</feature>
<accession>A0A1H8GBW3</accession>
<dbReference type="EMBL" id="FOCT01000004">
    <property type="protein sequence ID" value="SEN40977.1"/>
    <property type="molecule type" value="Genomic_DNA"/>
</dbReference>
<evidence type="ECO:0000313" key="3">
    <source>
        <dbReference type="Proteomes" id="UP000183898"/>
    </source>
</evidence>
<keyword evidence="1" id="KW-0812">Transmembrane</keyword>
<evidence type="ECO:0000313" key="2">
    <source>
        <dbReference type="EMBL" id="SEN40977.1"/>
    </source>
</evidence>
<name>A0A1H8GBW3_9PROT</name>
<keyword evidence="1" id="KW-0472">Membrane</keyword>
<dbReference type="Proteomes" id="UP000183898">
    <property type="component" value="Unassembled WGS sequence"/>
</dbReference>
<reference evidence="2 3" key="1">
    <citation type="submission" date="2016-10" db="EMBL/GenBank/DDBJ databases">
        <authorList>
            <person name="de Groot N.N."/>
        </authorList>
    </citation>
    <scope>NUCLEOTIDE SEQUENCE [LARGE SCALE GENOMIC DNA]</scope>
    <source>
        <strain evidence="2 3">Nl18</strain>
    </source>
</reference>
<protein>
    <submittedName>
        <fullName evidence="2">Uncharacterized protein</fullName>
    </submittedName>
</protein>
<evidence type="ECO:0000256" key="1">
    <source>
        <dbReference type="SAM" id="Phobius"/>
    </source>
</evidence>
<dbReference type="AlphaFoldDB" id="A0A1H8GBW3"/>
<gene>
    <name evidence="2" type="ORF">SAMN05216404_104149</name>
</gene>
<proteinExistence type="predicted"/>
<organism evidence="2 3">
    <name type="scientific">Nitrosospira multiformis</name>
    <dbReference type="NCBI Taxonomy" id="1231"/>
    <lineage>
        <taxon>Bacteria</taxon>
        <taxon>Pseudomonadati</taxon>
        <taxon>Pseudomonadota</taxon>
        <taxon>Betaproteobacteria</taxon>
        <taxon>Nitrosomonadales</taxon>
        <taxon>Nitrosomonadaceae</taxon>
        <taxon>Nitrosospira</taxon>
    </lineage>
</organism>
<keyword evidence="1" id="KW-1133">Transmembrane helix</keyword>